<reference evidence="1" key="1">
    <citation type="submission" date="2016-03" db="EMBL/GenBank/DDBJ databases">
        <title>Mechanisms controlling the formation of the plant cell surface in tip-growing cells are functionally conserved among land plants.</title>
        <authorList>
            <person name="Honkanen S."/>
            <person name="Jones V.A."/>
            <person name="Morieri G."/>
            <person name="Champion C."/>
            <person name="Hetherington A.J."/>
            <person name="Kelly S."/>
            <person name="Saint-Marcoux D."/>
            <person name="Proust H."/>
            <person name="Prescott H."/>
            <person name="Dolan L."/>
        </authorList>
    </citation>
    <scope>NUCLEOTIDE SEQUENCE [LARGE SCALE GENOMIC DNA]</scope>
    <source>
        <tissue evidence="1">Whole gametophyte</tissue>
    </source>
</reference>
<organism evidence="1 2">
    <name type="scientific">Marchantia polymorpha subsp. ruderalis</name>
    <dbReference type="NCBI Taxonomy" id="1480154"/>
    <lineage>
        <taxon>Eukaryota</taxon>
        <taxon>Viridiplantae</taxon>
        <taxon>Streptophyta</taxon>
        <taxon>Embryophyta</taxon>
        <taxon>Marchantiophyta</taxon>
        <taxon>Marchantiopsida</taxon>
        <taxon>Marchantiidae</taxon>
        <taxon>Marchantiales</taxon>
        <taxon>Marchantiaceae</taxon>
        <taxon>Marchantia</taxon>
    </lineage>
</organism>
<sequence length="157" mass="17373">MTEDVPLGRDKVPLVGIRMKAPFERPAEVLAMSSDTKEDLVALEKVAMRAIEDVGGEAFALQKVLPLLQYLDLKCAKYAGSATNRSYMELVRNRTRAKVAASSAAAAKEQQNQATEAKYERLNELTATSEKKEHEHAAELTAKIRIWQSVKLLGSRT</sequence>
<evidence type="ECO:0000313" key="2">
    <source>
        <dbReference type="Proteomes" id="UP000077202"/>
    </source>
</evidence>
<protein>
    <submittedName>
        <fullName evidence="1">Uncharacterized protein</fullName>
    </submittedName>
</protein>
<accession>A0A176VD79</accession>
<dbReference type="AlphaFoldDB" id="A0A176VD79"/>
<gene>
    <name evidence="1" type="ORF">AXG93_3022s1020</name>
</gene>
<proteinExistence type="predicted"/>
<comment type="caution">
    <text evidence="1">The sequence shown here is derived from an EMBL/GenBank/DDBJ whole genome shotgun (WGS) entry which is preliminary data.</text>
</comment>
<evidence type="ECO:0000313" key="1">
    <source>
        <dbReference type="EMBL" id="OAE18878.1"/>
    </source>
</evidence>
<dbReference type="Proteomes" id="UP000077202">
    <property type="component" value="Unassembled WGS sequence"/>
</dbReference>
<name>A0A176VD79_MARPO</name>
<keyword evidence="2" id="KW-1185">Reference proteome</keyword>
<dbReference type="EMBL" id="LVLJ01003984">
    <property type="protein sequence ID" value="OAE18878.1"/>
    <property type="molecule type" value="Genomic_DNA"/>
</dbReference>